<dbReference type="EMBL" id="CM037015">
    <property type="protein sequence ID" value="KAH7681920.1"/>
    <property type="molecule type" value="Genomic_DNA"/>
</dbReference>
<sequence length="346" mass="38226">MTEGMMTRARPTDEQLTFLSNLIAQQDTKIDFMHASSVMADMMLKLAKLKHSPPQPPLLPLAPPATSPTTSFAFSTMPSTPTILPSPSFNHLPKLEIPLFFSDDVLGWLFQANQFFTFHQSSTVKYLADFECLSSCVLGHSQANILNCFLFGLRPDIQRELYMLRQTILHDAISLAKLVKNKHNDARAYIPQSHFPFFRPPPAPHLPTTGSNRYAPLPIKCLTPSEMATRREKGLCFNCDAKFVPGHKCNPPQFLCLIKVVVFIDGGSTNNLIQSQFACHLALPIQTSPQLRVTVGNCDSVDCSGTCHQVPLKLSEASIAIDLILLPLYGADLVLGIQWLLGLGPV</sequence>
<gene>
    <name evidence="1" type="ORF">IHE45_05G088400</name>
</gene>
<reference evidence="2" key="1">
    <citation type="journal article" date="2022" name="Nat. Commun.">
        <title>Chromosome evolution and the genetic basis of agronomically important traits in greater yam.</title>
        <authorList>
            <person name="Bredeson J.V."/>
            <person name="Lyons J.B."/>
            <person name="Oniyinde I.O."/>
            <person name="Okereke N.R."/>
            <person name="Kolade O."/>
            <person name="Nnabue I."/>
            <person name="Nwadili C.O."/>
            <person name="Hribova E."/>
            <person name="Parker M."/>
            <person name="Nwogha J."/>
            <person name="Shu S."/>
            <person name="Carlson J."/>
            <person name="Kariba R."/>
            <person name="Muthemba S."/>
            <person name="Knop K."/>
            <person name="Barton G.J."/>
            <person name="Sherwood A.V."/>
            <person name="Lopez-Montes A."/>
            <person name="Asiedu R."/>
            <person name="Jamnadass R."/>
            <person name="Muchugi A."/>
            <person name="Goodstein D."/>
            <person name="Egesi C.N."/>
            <person name="Featherston J."/>
            <person name="Asfaw A."/>
            <person name="Simpson G.G."/>
            <person name="Dolezel J."/>
            <person name="Hendre P.S."/>
            <person name="Van Deynze A."/>
            <person name="Kumar P.L."/>
            <person name="Obidiegwu J.E."/>
            <person name="Bhattacharjee R."/>
            <person name="Rokhsar D.S."/>
        </authorList>
    </citation>
    <scope>NUCLEOTIDE SEQUENCE [LARGE SCALE GENOMIC DNA]</scope>
    <source>
        <strain evidence="2">cv. TDa95/00328</strain>
    </source>
</reference>
<dbReference type="Proteomes" id="UP000827976">
    <property type="component" value="Chromosome 5"/>
</dbReference>
<name>A0ACB7W3C9_DIOAL</name>
<evidence type="ECO:0000313" key="2">
    <source>
        <dbReference type="Proteomes" id="UP000827976"/>
    </source>
</evidence>
<protein>
    <submittedName>
        <fullName evidence="1">Uncharacterized protein</fullName>
    </submittedName>
</protein>
<organism evidence="1 2">
    <name type="scientific">Dioscorea alata</name>
    <name type="common">Purple yam</name>
    <dbReference type="NCBI Taxonomy" id="55571"/>
    <lineage>
        <taxon>Eukaryota</taxon>
        <taxon>Viridiplantae</taxon>
        <taxon>Streptophyta</taxon>
        <taxon>Embryophyta</taxon>
        <taxon>Tracheophyta</taxon>
        <taxon>Spermatophyta</taxon>
        <taxon>Magnoliopsida</taxon>
        <taxon>Liliopsida</taxon>
        <taxon>Dioscoreales</taxon>
        <taxon>Dioscoreaceae</taxon>
        <taxon>Dioscorea</taxon>
    </lineage>
</organism>
<evidence type="ECO:0000313" key="1">
    <source>
        <dbReference type="EMBL" id="KAH7681920.1"/>
    </source>
</evidence>
<keyword evidence="2" id="KW-1185">Reference proteome</keyword>
<comment type="caution">
    <text evidence="1">The sequence shown here is derived from an EMBL/GenBank/DDBJ whole genome shotgun (WGS) entry which is preliminary data.</text>
</comment>
<accession>A0ACB7W3C9</accession>
<proteinExistence type="predicted"/>